<comment type="subcellular location">
    <subcellularLocation>
        <location evidence="1">Membrane</location>
        <topology evidence="1">Multi-pass membrane protein</topology>
    </subcellularLocation>
</comment>
<feature type="non-terminal residue" evidence="4">
    <location>
        <position position="1"/>
    </location>
</feature>
<organism evidence="4">
    <name type="scientific">Dendroctonus ponderosae</name>
    <name type="common">Mountain pine beetle</name>
    <dbReference type="NCBI Taxonomy" id="77166"/>
    <lineage>
        <taxon>Eukaryota</taxon>
        <taxon>Metazoa</taxon>
        <taxon>Ecdysozoa</taxon>
        <taxon>Arthropoda</taxon>
        <taxon>Hexapoda</taxon>
        <taxon>Insecta</taxon>
        <taxon>Pterygota</taxon>
        <taxon>Neoptera</taxon>
        <taxon>Endopterygota</taxon>
        <taxon>Coleoptera</taxon>
        <taxon>Polyphaga</taxon>
        <taxon>Cucujiformia</taxon>
        <taxon>Curculionidae</taxon>
        <taxon>Scolytinae</taxon>
        <taxon>Dendroctonus</taxon>
    </lineage>
</organism>
<dbReference type="OrthoDB" id="410267at2759"/>
<dbReference type="GO" id="GO:0008028">
    <property type="term" value="F:monocarboxylic acid transmembrane transporter activity"/>
    <property type="evidence" value="ECO:0007669"/>
    <property type="project" value="TreeGrafter"/>
</dbReference>
<sequence>MTDEKPLVHDDMPKIVITRNKPKRRRLRVGDPDFAPPDGGWGWLIVFACGFSNLSTFPMFQQFGLVFRTRFEELNISSAQTTSVINMNSAFNAGMGLLNGPVFRKFTYRQVAMVGSLLVFCSLFLCQYSNSFWGYMILYSALYGCGIGITQSSNALALNTYFKEKRRVATGFSWTTTAMGPIVWPYIIVALNSLYGMEGTLLIFAGFSLHAFVCSLLLQPVEWHTNFRVCLLEINPESAALLENGQPESRASRYWNKVKSNQNVFSSQYLHNEDDPIHTGYEITDPGTPMMIKYNDGWYSRSQMGSKLSLSSNRSKSSKPGSKPISAKPSMTNLPEFGLDKSHSQSKRKISQINKPAIVEEVEPEVAPDEQLLAPPKQNEVLQEAVKILTELETKKREKASEVEEAPASPKLSIWQKISIFFDFELFKDPIYVNLMLGITVANFAELNFSILTPMVLKEFNFGQYETATFMSLLGATDIVVRFFIPFIADRIGWDNKRFFLIGVLAMALGRVILVHTQTYTWSLLVAVIIGAGKGLRTIFIALVIPSYVPLERLPAASGLQLATSGLLFVILGPVVGLIRDAVNNYVITLHLLNICTYATAVAWIIEEIVTKRRKEGDGSKPSKSFKTAK</sequence>
<dbReference type="EMBL" id="KB740515">
    <property type="protein sequence ID" value="ENN80505.1"/>
    <property type="molecule type" value="Genomic_DNA"/>
</dbReference>
<feature type="transmembrane region" description="Helical" evidence="3">
    <location>
        <begin position="41"/>
        <end position="60"/>
    </location>
</feature>
<feature type="transmembrane region" description="Helical" evidence="3">
    <location>
        <begin position="201"/>
        <end position="218"/>
    </location>
</feature>
<feature type="transmembrane region" description="Helical" evidence="3">
    <location>
        <begin position="585"/>
        <end position="606"/>
    </location>
</feature>
<keyword evidence="3" id="KW-1133">Transmembrane helix</keyword>
<dbReference type="HOGENOM" id="CLU_001265_59_2_1"/>
<dbReference type="InterPro" id="IPR020846">
    <property type="entry name" value="MFS_dom"/>
</dbReference>
<feature type="compositionally biased region" description="Low complexity" evidence="2">
    <location>
        <begin position="308"/>
        <end position="330"/>
    </location>
</feature>
<gene>
    <name evidence="4" type="ORF">YQE_03073</name>
</gene>
<dbReference type="FunFam" id="1.20.1250.20:FF:000383">
    <property type="entry name" value="Blast:Monocarboxylate transporter 13"/>
    <property type="match status" value="1"/>
</dbReference>
<name>N6UFK1_DENPD</name>
<evidence type="ECO:0000313" key="4">
    <source>
        <dbReference type="EMBL" id="ENN80505.1"/>
    </source>
</evidence>
<feature type="transmembrane region" description="Helical" evidence="3">
    <location>
        <begin position="111"/>
        <end position="130"/>
    </location>
</feature>
<feature type="transmembrane region" description="Helical" evidence="3">
    <location>
        <begin position="136"/>
        <end position="162"/>
    </location>
</feature>
<feature type="region of interest" description="Disordered" evidence="2">
    <location>
        <begin position="308"/>
        <end position="350"/>
    </location>
</feature>
<dbReference type="InterPro" id="IPR036259">
    <property type="entry name" value="MFS_trans_sf"/>
</dbReference>
<reference evidence="4" key="1">
    <citation type="journal article" date="2013" name="Genome Biol.">
        <title>Draft genome of the mountain pine beetle, Dendroctonus ponderosae Hopkins, a major forest pest.</title>
        <authorList>
            <person name="Keeling C.I."/>
            <person name="Yuen M.M."/>
            <person name="Liao N.Y."/>
            <person name="Docking T.R."/>
            <person name="Chan S.K."/>
            <person name="Taylor G.A."/>
            <person name="Palmquist D.L."/>
            <person name="Jackman S.D."/>
            <person name="Nguyen A."/>
            <person name="Li M."/>
            <person name="Henderson H."/>
            <person name="Janes J.K."/>
            <person name="Zhao Y."/>
            <person name="Pandoh P."/>
            <person name="Moore R."/>
            <person name="Sperling F.A."/>
            <person name="Huber D.P."/>
            <person name="Birol I."/>
            <person name="Jones S.J."/>
            <person name="Bohlmann J."/>
        </authorList>
    </citation>
    <scope>NUCLEOTIDE SEQUENCE</scope>
</reference>
<dbReference type="OMA" id="LHSFVCA"/>
<evidence type="ECO:0000256" key="2">
    <source>
        <dbReference type="SAM" id="MobiDB-lite"/>
    </source>
</evidence>
<feature type="transmembrane region" description="Helical" evidence="3">
    <location>
        <begin position="522"/>
        <end position="545"/>
    </location>
</feature>
<dbReference type="AlphaFoldDB" id="N6UFK1"/>
<dbReference type="InterPro" id="IPR050327">
    <property type="entry name" value="Proton-linked_MCT"/>
</dbReference>
<feature type="transmembrane region" description="Helical" evidence="3">
    <location>
        <begin position="468"/>
        <end position="487"/>
    </location>
</feature>
<feature type="transmembrane region" description="Helical" evidence="3">
    <location>
        <begin position="174"/>
        <end position="195"/>
    </location>
</feature>
<accession>N6UFK1</accession>
<protein>
    <submittedName>
        <fullName evidence="4">Uncharacterized protein</fullName>
    </submittedName>
</protein>
<keyword evidence="3" id="KW-0812">Transmembrane</keyword>
<dbReference type="PANTHER" id="PTHR11360:SF8">
    <property type="entry name" value="BCDNA.LD28120-RELATED"/>
    <property type="match status" value="1"/>
</dbReference>
<dbReference type="PROSITE" id="PS50850">
    <property type="entry name" value="MFS"/>
    <property type="match status" value="1"/>
</dbReference>
<dbReference type="Gene3D" id="1.20.1250.20">
    <property type="entry name" value="MFS general substrate transporter like domains"/>
    <property type="match status" value="2"/>
</dbReference>
<keyword evidence="3" id="KW-0472">Membrane</keyword>
<feature type="transmembrane region" description="Helical" evidence="3">
    <location>
        <begin position="431"/>
        <end position="456"/>
    </location>
</feature>
<dbReference type="InterPro" id="IPR011701">
    <property type="entry name" value="MFS"/>
</dbReference>
<dbReference type="PANTHER" id="PTHR11360">
    <property type="entry name" value="MONOCARBOXYLATE TRANSPORTER"/>
    <property type="match status" value="1"/>
</dbReference>
<dbReference type="SUPFAM" id="SSF103473">
    <property type="entry name" value="MFS general substrate transporter"/>
    <property type="match status" value="1"/>
</dbReference>
<feature type="transmembrane region" description="Helical" evidence="3">
    <location>
        <begin position="499"/>
        <end position="516"/>
    </location>
</feature>
<feature type="transmembrane region" description="Helical" evidence="3">
    <location>
        <begin position="557"/>
        <end position="579"/>
    </location>
</feature>
<dbReference type="GO" id="GO:0016020">
    <property type="term" value="C:membrane"/>
    <property type="evidence" value="ECO:0007669"/>
    <property type="project" value="UniProtKB-SubCell"/>
</dbReference>
<dbReference type="Pfam" id="PF07690">
    <property type="entry name" value="MFS_1"/>
    <property type="match status" value="2"/>
</dbReference>
<evidence type="ECO:0000256" key="3">
    <source>
        <dbReference type="SAM" id="Phobius"/>
    </source>
</evidence>
<proteinExistence type="predicted"/>
<evidence type="ECO:0000256" key="1">
    <source>
        <dbReference type="ARBA" id="ARBA00004141"/>
    </source>
</evidence>